<proteinExistence type="predicted"/>
<feature type="region of interest" description="Disordered" evidence="1">
    <location>
        <begin position="75"/>
        <end position="94"/>
    </location>
</feature>
<evidence type="ECO:0000313" key="3">
    <source>
        <dbReference type="Proteomes" id="UP000194420"/>
    </source>
</evidence>
<gene>
    <name evidence="2" type="ORF">SAMN06297468_2503</name>
</gene>
<dbReference type="EMBL" id="FXWG01000003">
    <property type="protein sequence ID" value="SMQ74271.1"/>
    <property type="molecule type" value="Genomic_DNA"/>
</dbReference>
<dbReference type="AlphaFoldDB" id="A0A1Y6FL87"/>
<dbReference type="Proteomes" id="UP000194420">
    <property type="component" value="Unassembled WGS sequence"/>
</dbReference>
<evidence type="ECO:0000256" key="1">
    <source>
        <dbReference type="SAM" id="MobiDB-lite"/>
    </source>
</evidence>
<keyword evidence="3" id="KW-1185">Reference proteome</keyword>
<evidence type="ECO:0000313" key="2">
    <source>
        <dbReference type="EMBL" id="SMQ74271.1"/>
    </source>
</evidence>
<organism evidence="2 3">
    <name type="scientific">Altererythrobacter xiamenensis</name>
    <dbReference type="NCBI Taxonomy" id="1316679"/>
    <lineage>
        <taxon>Bacteria</taxon>
        <taxon>Pseudomonadati</taxon>
        <taxon>Pseudomonadota</taxon>
        <taxon>Alphaproteobacteria</taxon>
        <taxon>Sphingomonadales</taxon>
        <taxon>Erythrobacteraceae</taxon>
        <taxon>Altererythrobacter</taxon>
    </lineage>
</organism>
<sequence length="94" mass="10432">MKSGALLVRAVDTEKDRWTNIALFALGRIGHLAVLTTRVFRDFFFARPVVFRSIVLRIGGNANFALQRLHDRSVCSRSDGGKARKKGKTGENAT</sequence>
<protein>
    <submittedName>
        <fullName evidence="2">Uncharacterized protein</fullName>
    </submittedName>
</protein>
<reference evidence="3" key="1">
    <citation type="submission" date="2017-04" db="EMBL/GenBank/DDBJ databases">
        <authorList>
            <person name="Varghese N."/>
            <person name="Submissions S."/>
        </authorList>
    </citation>
    <scope>NUCLEOTIDE SEQUENCE [LARGE SCALE GENOMIC DNA]</scope>
</reference>
<accession>A0A1Y6FL87</accession>
<name>A0A1Y6FL87_9SPHN</name>